<keyword evidence="1" id="KW-0732">Signal</keyword>
<evidence type="ECO:0000313" key="2">
    <source>
        <dbReference type="EMBL" id="QDU37098.1"/>
    </source>
</evidence>
<dbReference type="KEGG" id="mri:Mal4_14010"/>
<protein>
    <submittedName>
        <fullName evidence="2">Putative subtilase-type serine protease</fullName>
        <ecNumber evidence="2">3.4.21.-</ecNumber>
    </submittedName>
</protein>
<dbReference type="GO" id="GO:0006508">
    <property type="term" value="P:proteolysis"/>
    <property type="evidence" value="ECO:0007669"/>
    <property type="project" value="UniProtKB-KW"/>
</dbReference>
<keyword evidence="2" id="KW-0645">Protease</keyword>
<feature type="chain" id="PRO_5022143996" evidence="1">
    <location>
        <begin position="33"/>
        <end position="773"/>
    </location>
</feature>
<dbReference type="EMBL" id="CP036275">
    <property type="protein sequence ID" value="QDU37098.1"/>
    <property type="molecule type" value="Genomic_DNA"/>
</dbReference>
<keyword evidence="3" id="KW-1185">Reference proteome</keyword>
<dbReference type="Gene3D" id="2.60.120.380">
    <property type="match status" value="2"/>
</dbReference>
<organism evidence="2 3">
    <name type="scientific">Maioricimonas rarisocia</name>
    <dbReference type="NCBI Taxonomy" id="2528026"/>
    <lineage>
        <taxon>Bacteria</taxon>
        <taxon>Pseudomonadati</taxon>
        <taxon>Planctomycetota</taxon>
        <taxon>Planctomycetia</taxon>
        <taxon>Planctomycetales</taxon>
        <taxon>Planctomycetaceae</taxon>
        <taxon>Maioricimonas</taxon>
    </lineage>
</organism>
<dbReference type="AlphaFoldDB" id="A0A517Z3Q5"/>
<keyword evidence="2" id="KW-0378">Hydrolase</keyword>
<proteinExistence type="predicted"/>
<name>A0A517Z3Q5_9PLAN</name>
<evidence type="ECO:0000256" key="1">
    <source>
        <dbReference type="SAM" id="SignalP"/>
    </source>
</evidence>
<dbReference type="EC" id="3.4.21.-" evidence="2"/>
<reference evidence="2 3" key="1">
    <citation type="submission" date="2019-02" db="EMBL/GenBank/DDBJ databases">
        <title>Deep-cultivation of Planctomycetes and their phenomic and genomic characterization uncovers novel biology.</title>
        <authorList>
            <person name="Wiegand S."/>
            <person name="Jogler M."/>
            <person name="Boedeker C."/>
            <person name="Pinto D."/>
            <person name="Vollmers J."/>
            <person name="Rivas-Marin E."/>
            <person name="Kohn T."/>
            <person name="Peeters S.H."/>
            <person name="Heuer A."/>
            <person name="Rast P."/>
            <person name="Oberbeckmann S."/>
            <person name="Bunk B."/>
            <person name="Jeske O."/>
            <person name="Meyerdierks A."/>
            <person name="Storesund J.E."/>
            <person name="Kallscheuer N."/>
            <person name="Luecker S."/>
            <person name="Lage O.M."/>
            <person name="Pohl T."/>
            <person name="Merkel B.J."/>
            <person name="Hornburger P."/>
            <person name="Mueller R.-W."/>
            <person name="Bruemmer F."/>
            <person name="Labrenz M."/>
            <person name="Spormann A.M."/>
            <person name="Op den Camp H."/>
            <person name="Overmann J."/>
            <person name="Amann R."/>
            <person name="Jetten M.S.M."/>
            <person name="Mascher T."/>
            <person name="Medema M.H."/>
            <person name="Devos D.P."/>
            <person name="Kaster A.-K."/>
            <person name="Ovreas L."/>
            <person name="Rohde M."/>
            <person name="Galperin M.Y."/>
            <person name="Jogler C."/>
        </authorList>
    </citation>
    <scope>NUCLEOTIDE SEQUENCE [LARGE SCALE GENOMIC DNA]</scope>
    <source>
        <strain evidence="2 3">Mal4</strain>
    </source>
</reference>
<sequence length="773" mass="80232" precursor="true">MLLRRNRVRGAASLAVLAGLMLIVAASRHVSAAPPQVTGISPRAVAPGGEQDIVLTGSQLAGASAMWTTFLPQPATLAPDVEKNGTDAARVTFHAAVPAEAPLGIHAMRVVTPGGVGIPVAMLVDDLPVVTEQAGNGQRESAQPLTLPCAVEGRVDSLSRDYYTFEAAAGQRIALEVFARRLGSPLDPSLFLYREDGRELAFADDTEGLSSDCQLQYTFEEAGRYIVEVRDIRYAGGGGHFYYLRVGDFPCVNVPYPLAVPREDGARVDFAGIGVTEASPMFVDAAGAAAPWLHVATRLPEGNARAFATVDVSNGAEFVESEPNNTSEQANRVAAGTSLNGRLVESGDVDCYRFAAKKGEGLRFVGQTRDVGSPTDLTMKILDAAGKQLAAVDDKGTEEGWLDFTAPAEGEYVLAVADLHRRGGDMHAYRVDVSPLNGDFELTADSNTLQIPAGGVATVTVNVTRRNYGGPIEVTLDGPAEGNPTVPTVIGPGMNSVVLTLQVPADAAPGTFATTTIQGRARIGDRDVVRTASVAGVVRGQWNQTVLVPSPVEQNLAYAVVPPAPLDLSVKPGSITLGPGLSTQFEVVARRGEGIDEAVALAVNPPKNGVPGNVTVEVKPVEKGKDAVTVVVKATDKAPLGRYTVVLTGTHKKGKATVTASTPGIELNLQPGLTAAITNPEAALQRGGELSVPVTVTRNPAYTGPVVVSLEKLPAGVTCENVTIAADQSTGTLLLKATGDAAAGALKDVVVKTVAEGNAAVTASVSLPAIEVK</sequence>
<dbReference type="OrthoDB" id="237792at2"/>
<gene>
    <name evidence="2" type="ORF">Mal4_14010</name>
</gene>
<accession>A0A517Z3Q5</accession>
<dbReference type="GO" id="GO:0008233">
    <property type="term" value="F:peptidase activity"/>
    <property type="evidence" value="ECO:0007669"/>
    <property type="project" value="UniProtKB-KW"/>
</dbReference>
<dbReference type="RefSeq" id="WP_145367809.1">
    <property type="nucleotide sequence ID" value="NZ_CP036275.1"/>
</dbReference>
<dbReference type="Proteomes" id="UP000320496">
    <property type="component" value="Chromosome"/>
</dbReference>
<evidence type="ECO:0000313" key="3">
    <source>
        <dbReference type="Proteomes" id="UP000320496"/>
    </source>
</evidence>
<feature type="signal peptide" evidence="1">
    <location>
        <begin position="1"/>
        <end position="32"/>
    </location>
</feature>